<feature type="non-terminal residue" evidence="1">
    <location>
        <position position="1"/>
    </location>
</feature>
<reference evidence="1 2" key="1">
    <citation type="submission" date="2021-06" db="EMBL/GenBank/DDBJ databases">
        <authorList>
            <person name="Kallberg Y."/>
            <person name="Tangrot J."/>
            <person name="Rosling A."/>
        </authorList>
    </citation>
    <scope>NUCLEOTIDE SEQUENCE [LARGE SCALE GENOMIC DNA]</scope>
    <source>
        <strain evidence="1 2">120-4 pot B 10/14</strain>
    </source>
</reference>
<dbReference type="EMBL" id="CAJVQB010006141">
    <property type="protein sequence ID" value="CAG8677986.1"/>
    <property type="molecule type" value="Genomic_DNA"/>
</dbReference>
<proteinExistence type="predicted"/>
<name>A0ABN7UV36_GIGMA</name>
<gene>
    <name evidence="1" type="ORF">GMARGA_LOCUS10795</name>
</gene>
<accession>A0ABN7UV36</accession>
<comment type="caution">
    <text evidence="1">The sequence shown here is derived from an EMBL/GenBank/DDBJ whole genome shotgun (WGS) entry which is preliminary data.</text>
</comment>
<protein>
    <submittedName>
        <fullName evidence="1">38596_t:CDS:1</fullName>
    </submittedName>
</protein>
<dbReference type="Proteomes" id="UP000789901">
    <property type="component" value="Unassembled WGS sequence"/>
</dbReference>
<evidence type="ECO:0000313" key="2">
    <source>
        <dbReference type="Proteomes" id="UP000789901"/>
    </source>
</evidence>
<sequence length="54" mass="6404">FAIKVLYIVNQNTPISVWLNIEYIRSFVNFYGMESHYENVKPKSNQHQAKAMEI</sequence>
<keyword evidence="2" id="KW-1185">Reference proteome</keyword>
<evidence type="ECO:0000313" key="1">
    <source>
        <dbReference type="EMBL" id="CAG8677986.1"/>
    </source>
</evidence>
<organism evidence="1 2">
    <name type="scientific">Gigaspora margarita</name>
    <dbReference type="NCBI Taxonomy" id="4874"/>
    <lineage>
        <taxon>Eukaryota</taxon>
        <taxon>Fungi</taxon>
        <taxon>Fungi incertae sedis</taxon>
        <taxon>Mucoromycota</taxon>
        <taxon>Glomeromycotina</taxon>
        <taxon>Glomeromycetes</taxon>
        <taxon>Diversisporales</taxon>
        <taxon>Gigasporaceae</taxon>
        <taxon>Gigaspora</taxon>
    </lineage>
</organism>